<keyword evidence="1" id="KW-0472">Membrane</keyword>
<comment type="caution">
    <text evidence="2">The sequence shown here is derived from an EMBL/GenBank/DDBJ whole genome shotgun (WGS) entry which is preliminary data.</text>
</comment>
<evidence type="ECO:0000256" key="1">
    <source>
        <dbReference type="SAM" id="Phobius"/>
    </source>
</evidence>
<keyword evidence="3" id="KW-1185">Reference proteome</keyword>
<feature type="transmembrane region" description="Helical" evidence="1">
    <location>
        <begin position="6"/>
        <end position="27"/>
    </location>
</feature>
<dbReference type="SUPFAM" id="SSF50978">
    <property type="entry name" value="WD40 repeat-like"/>
    <property type="match status" value="1"/>
</dbReference>
<evidence type="ECO:0000313" key="3">
    <source>
        <dbReference type="Proteomes" id="UP000023152"/>
    </source>
</evidence>
<reference evidence="2 3" key="1">
    <citation type="journal article" date="2013" name="Curr. Biol.">
        <title>The Genome of the Foraminiferan Reticulomyxa filosa.</title>
        <authorList>
            <person name="Glockner G."/>
            <person name="Hulsmann N."/>
            <person name="Schleicher M."/>
            <person name="Noegel A.A."/>
            <person name="Eichinger L."/>
            <person name="Gallinger C."/>
            <person name="Pawlowski J."/>
            <person name="Sierra R."/>
            <person name="Euteneuer U."/>
            <person name="Pillet L."/>
            <person name="Moustafa A."/>
            <person name="Platzer M."/>
            <person name="Groth M."/>
            <person name="Szafranski K."/>
            <person name="Schliwa M."/>
        </authorList>
    </citation>
    <scope>NUCLEOTIDE SEQUENCE [LARGE SCALE GENOMIC DNA]</scope>
</reference>
<accession>X6PBV6</accession>
<protein>
    <submittedName>
        <fullName evidence="2">Uncharacterized protein</fullName>
    </submittedName>
</protein>
<dbReference type="InterPro" id="IPR036322">
    <property type="entry name" value="WD40_repeat_dom_sf"/>
</dbReference>
<dbReference type="Gene3D" id="2.130.10.10">
    <property type="entry name" value="YVTN repeat-like/Quinoprotein amine dehydrogenase"/>
    <property type="match status" value="1"/>
</dbReference>
<dbReference type="InterPro" id="IPR015943">
    <property type="entry name" value="WD40/YVTN_repeat-like_dom_sf"/>
</dbReference>
<name>X6PBV6_RETFI</name>
<keyword evidence="1" id="KW-1133">Transmembrane helix</keyword>
<evidence type="ECO:0000313" key="2">
    <source>
        <dbReference type="EMBL" id="ETO35661.1"/>
    </source>
</evidence>
<keyword evidence="1" id="KW-0812">Transmembrane</keyword>
<gene>
    <name evidence="2" type="ORF">RFI_01401</name>
</gene>
<dbReference type="AlphaFoldDB" id="X6PBV6"/>
<dbReference type="EMBL" id="ASPP01001424">
    <property type="protein sequence ID" value="ETO35661.1"/>
    <property type="molecule type" value="Genomic_DNA"/>
</dbReference>
<sequence>MYFILFYYLISIAMLKHLLSVIIIITIHTGNKFHSSTKLLKIFTEHIRHALIVFLNTNHYMFSMNIKIVLNVWIFHHYKAIIIKVIKLVTYNSAICTKKRSNELINTILSGSWDSSVRLCDIRSGQQIQLFNEHKYFVTYVEYSLFIVNNIKAGSYSKVSTIRFWDIRSNKNESYVIEGNDEMTCFKFVSLKRKKKTTDVNLYYGCSDLISCLEMNKSNKVF</sequence>
<proteinExistence type="predicted"/>
<dbReference type="Proteomes" id="UP000023152">
    <property type="component" value="Unassembled WGS sequence"/>
</dbReference>
<organism evidence="2 3">
    <name type="scientific">Reticulomyxa filosa</name>
    <dbReference type="NCBI Taxonomy" id="46433"/>
    <lineage>
        <taxon>Eukaryota</taxon>
        <taxon>Sar</taxon>
        <taxon>Rhizaria</taxon>
        <taxon>Retaria</taxon>
        <taxon>Foraminifera</taxon>
        <taxon>Monothalamids</taxon>
        <taxon>Reticulomyxidae</taxon>
        <taxon>Reticulomyxa</taxon>
    </lineage>
</organism>